<organism evidence="3 4">
    <name type="scientific">Falsiroseomonas bella</name>
    <dbReference type="NCBI Taxonomy" id="2184016"/>
    <lineage>
        <taxon>Bacteria</taxon>
        <taxon>Pseudomonadati</taxon>
        <taxon>Pseudomonadota</taxon>
        <taxon>Alphaproteobacteria</taxon>
        <taxon>Acetobacterales</taxon>
        <taxon>Roseomonadaceae</taxon>
        <taxon>Falsiroseomonas</taxon>
    </lineage>
</organism>
<dbReference type="SUPFAM" id="SSF69618">
    <property type="entry name" value="HemD-like"/>
    <property type="match status" value="1"/>
</dbReference>
<reference evidence="4" key="1">
    <citation type="submission" date="2018-05" db="EMBL/GenBank/DDBJ databases">
        <authorList>
            <person name="Du Z."/>
            <person name="Wang X."/>
        </authorList>
    </citation>
    <scope>NUCLEOTIDE SEQUENCE [LARGE SCALE GENOMIC DNA]</scope>
    <source>
        <strain evidence="4">CQN31</strain>
    </source>
</reference>
<dbReference type="AlphaFoldDB" id="A0A317FA77"/>
<dbReference type="GO" id="GO:0004852">
    <property type="term" value="F:uroporphyrinogen-III synthase activity"/>
    <property type="evidence" value="ECO:0007669"/>
    <property type="project" value="InterPro"/>
</dbReference>
<dbReference type="Gene3D" id="3.40.50.10090">
    <property type="match status" value="2"/>
</dbReference>
<protein>
    <submittedName>
        <fullName evidence="3">Uroporphyrinogen III synthase</fullName>
    </submittedName>
</protein>
<dbReference type="GO" id="GO:0033014">
    <property type="term" value="P:tetrapyrrole biosynthetic process"/>
    <property type="evidence" value="ECO:0007669"/>
    <property type="project" value="InterPro"/>
</dbReference>
<dbReference type="InterPro" id="IPR036108">
    <property type="entry name" value="4pyrrol_syn_uPrphyn_synt_sf"/>
</dbReference>
<gene>
    <name evidence="3" type="ORF">DFH01_26040</name>
</gene>
<keyword evidence="4" id="KW-1185">Reference proteome</keyword>
<evidence type="ECO:0000256" key="1">
    <source>
        <dbReference type="SAM" id="MobiDB-lite"/>
    </source>
</evidence>
<dbReference type="CDD" id="cd06578">
    <property type="entry name" value="HemD"/>
    <property type="match status" value="1"/>
</dbReference>
<feature type="domain" description="Tetrapyrrole biosynthesis uroporphyrinogen III synthase" evidence="2">
    <location>
        <begin position="46"/>
        <end position="259"/>
    </location>
</feature>
<comment type="caution">
    <text evidence="3">The sequence shown here is derived from an EMBL/GenBank/DDBJ whole genome shotgun (WGS) entry which is preliminary data.</text>
</comment>
<evidence type="ECO:0000313" key="4">
    <source>
        <dbReference type="Proteomes" id="UP000245765"/>
    </source>
</evidence>
<name>A0A317FA77_9PROT</name>
<feature type="region of interest" description="Disordered" evidence="1">
    <location>
        <begin position="1"/>
        <end position="43"/>
    </location>
</feature>
<dbReference type="InterPro" id="IPR003754">
    <property type="entry name" value="4pyrrol_synth_uPrphyn_synth"/>
</dbReference>
<dbReference type="Pfam" id="PF02602">
    <property type="entry name" value="HEM4"/>
    <property type="match status" value="1"/>
</dbReference>
<feature type="region of interest" description="Disordered" evidence="1">
    <location>
        <begin position="261"/>
        <end position="281"/>
    </location>
</feature>
<proteinExistence type="predicted"/>
<evidence type="ECO:0000259" key="2">
    <source>
        <dbReference type="Pfam" id="PF02602"/>
    </source>
</evidence>
<sequence>MARRRRPRGSAGSWATACAATPRPTSSPDMPRPAVLVTRPEPGGSETAARVAALGWQPVLAPALVLAPRAFVIPACQALLLTSRAAARALPPPVPGLPVLAVGEATAAEARARGWNDCRAADGTAESLAALVAATLDPRDGPLLLAVGEGYSLDLAATLRARGFRVIRRIAYAAAPADRLPEAARQALAAGQVAGILFHSPRSARCAMNLLRAAGLADVAPRLEVFAISRRVAQAAVAAASPLAWRAVHVAERPEEQATLALLGRPRDAGAPVSPSRSGEP</sequence>
<evidence type="ECO:0000313" key="3">
    <source>
        <dbReference type="EMBL" id="PWS34476.1"/>
    </source>
</evidence>
<dbReference type="Proteomes" id="UP000245765">
    <property type="component" value="Unassembled WGS sequence"/>
</dbReference>
<dbReference type="EMBL" id="QGNA01000007">
    <property type="protein sequence ID" value="PWS34476.1"/>
    <property type="molecule type" value="Genomic_DNA"/>
</dbReference>
<accession>A0A317FA77</accession>